<keyword evidence="1" id="KW-0805">Transcription regulation</keyword>
<keyword evidence="3" id="KW-0804">Transcription</keyword>
<evidence type="ECO:0000259" key="4">
    <source>
        <dbReference type="PROSITE" id="PS50943"/>
    </source>
</evidence>
<dbReference type="Gene3D" id="1.10.260.40">
    <property type="entry name" value="lambda repressor-like DNA-binding domains"/>
    <property type="match status" value="1"/>
</dbReference>
<dbReference type="EMBL" id="CP002866">
    <property type="protein sequence ID" value="AEI38605.1"/>
    <property type="molecule type" value="Genomic_DNA"/>
</dbReference>
<gene>
    <name evidence="5" type="ordered locus">Zymop_1720</name>
</gene>
<evidence type="ECO:0000256" key="2">
    <source>
        <dbReference type="ARBA" id="ARBA00023125"/>
    </source>
</evidence>
<dbReference type="SUPFAM" id="SSF47413">
    <property type="entry name" value="lambda repressor-like DNA-binding domains"/>
    <property type="match status" value="1"/>
</dbReference>
<name>F8EWG2_ZYMMT</name>
<dbReference type="InterPro" id="IPR052359">
    <property type="entry name" value="HTH-type_reg/antitoxin"/>
</dbReference>
<evidence type="ECO:0000313" key="6">
    <source>
        <dbReference type="Proteomes" id="UP000000491"/>
    </source>
</evidence>
<keyword evidence="2" id="KW-0238">DNA-binding</keyword>
<dbReference type="CDD" id="cd00093">
    <property type="entry name" value="HTH_XRE"/>
    <property type="match status" value="1"/>
</dbReference>
<protein>
    <submittedName>
        <fullName evidence="5">Transcriptional regulator, XRE family</fullName>
    </submittedName>
</protein>
<dbReference type="PANTHER" id="PTHR36511:SF4">
    <property type="entry name" value="ANTITOXIN MQSA"/>
    <property type="match status" value="1"/>
</dbReference>
<dbReference type="RefSeq" id="WP_013945613.1">
    <property type="nucleotide sequence ID" value="NC_015715.1"/>
</dbReference>
<reference evidence="5 6" key="1">
    <citation type="journal article" date="2011" name="J. Bacteriol.">
        <title>Genome sequence of the ethanol-producing Zymomonas mobilis subsp. pomaceae lectotype strain ATCC 29192.</title>
        <authorList>
            <person name="Kouvelis V.N."/>
            <person name="Davenport K.W."/>
            <person name="Brettin T.S."/>
            <person name="Bruce D."/>
            <person name="Detter C."/>
            <person name="Han C.S."/>
            <person name="Nolan M."/>
            <person name="Tapia R."/>
            <person name="Damoulaki A."/>
            <person name="Kyrpides N.C."/>
            <person name="Typas M.A."/>
            <person name="Pappas K.M."/>
        </authorList>
    </citation>
    <scope>NUCLEOTIDE SEQUENCE [LARGE SCALE GENOMIC DNA]</scope>
    <source>
        <strain evidence="6">ATCC 29192 / DSM 22645 / JCM 10191 / CCUG 17912 / NBRC 13757 / NCIMB 11200 / NRRL B-4491 / Barker I</strain>
        <plasmid evidence="5">pZYMOP01</plasmid>
    </source>
</reference>
<dbReference type="eggNOG" id="COG2944">
    <property type="taxonomic scope" value="Bacteria"/>
</dbReference>
<geneLocation type="plasmid" evidence="5 6">
    <name>pZYMOP01</name>
</geneLocation>
<dbReference type="KEGG" id="zmp:Zymop_1720"/>
<keyword evidence="5" id="KW-0614">Plasmid</keyword>
<dbReference type="PANTHER" id="PTHR36511">
    <property type="entry name" value="MERR FAMILY BACTERIAL REGULATORY PROTEIN"/>
    <property type="match status" value="1"/>
</dbReference>
<dbReference type="InterPro" id="IPR001387">
    <property type="entry name" value="Cro/C1-type_HTH"/>
</dbReference>
<dbReference type="InterPro" id="IPR010982">
    <property type="entry name" value="Lambda_DNA-bd_dom_sf"/>
</dbReference>
<dbReference type="PATRIC" id="fig|579138.3.peg.1836"/>
<dbReference type="Proteomes" id="UP000000491">
    <property type="component" value="Plasmid pZYMOP01"/>
</dbReference>
<dbReference type="HOGENOM" id="CLU_144725_3_1_5"/>
<dbReference type="GO" id="GO:0003677">
    <property type="term" value="F:DNA binding"/>
    <property type="evidence" value="ECO:0007669"/>
    <property type="project" value="UniProtKB-KW"/>
</dbReference>
<evidence type="ECO:0000256" key="1">
    <source>
        <dbReference type="ARBA" id="ARBA00023015"/>
    </source>
</evidence>
<organism evidence="5 6">
    <name type="scientific">Zymomonas mobilis subsp. pomaceae (strain ATCC 29192 / DSM 22645 / JCM 10191 / CCUG 17912 / NBRC 13757 / NCIMB 11200 / NRRL B-4491 / Barker I)</name>
    <dbReference type="NCBI Taxonomy" id="579138"/>
    <lineage>
        <taxon>Bacteria</taxon>
        <taxon>Pseudomonadati</taxon>
        <taxon>Pseudomonadota</taxon>
        <taxon>Alphaproteobacteria</taxon>
        <taxon>Sphingomonadales</taxon>
        <taxon>Zymomonadaceae</taxon>
        <taxon>Zymomonas</taxon>
    </lineage>
</organism>
<dbReference type="AlphaFoldDB" id="F8EWG2"/>
<feature type="domain" description="HTH cro/C1-type" evidence="4">
    <location>
        <begin position="42"/>
        <end position="95"/>
    </location>
</feature>
<accession>F8EWG2</accession>
<evidence type="ECO:0000313" key="5">
    <source>
        <dbReference type="EMBL" id="AEI38605.1"/>
    </source>
</evidence>
<sequence>MEGFNLVDDIKQGLTEAIAHAKGDLPDSDFRIHKVEVKDLDVSAIRKRTGLSQSQFAQNIGVSKHTLIGWEHKRRKPNGASKVLLNLINKKPDIVQEFLTL</sequence>
<dbReference type="Pfam" id="PF01381">
    <property type="entry name" value="HTH_3"/>
    <property type="match status" value="1"/>
</dbReference>
<dbReference type="PROSITE" id="PS50943">
    <property type="entry name" value="HTH_CROC1"/>
    <property type="match status" value="1"/>
</dbReference>
<evidence type="ECO:0000256" key="3">
    <source>
        <dbReference type="ARBA" id="ARBA00023163"/>
    </source>
</evidence>
<proteinExistence type="predicted"/>